<gene>
    <name evidence="1" type="ORF">Cvel_13360</name>
</gene>
<sequence>MPNRLYFRQVLRPRRRTNDHIVEIDRPFLMDLASFTLYLNWGFGGLQPVTHGKVCRGCLKRTHFLRSCIHPDCGELRQGLG</sequence>
<dbReference type="VEuPathDB" id="CryptoDB:Cvel_13360"/>
<organism evidence="1">
    <name type="scientific">Chromera velia CCMP2878</name>
    <dbReference type="NCBI Taxonomy" id="1169474"/>
    <lineage>
        <taxon>Eukaryota</taxon>
        <taxon>Sar</taxon>
        <taxon>Alveolata</taxon>
        <taxon>Colpodellida</taxon>
        <taxon>Chromeraceae</taxon>
        <taxon>Chromera</taxon>
    </lineage>
</organism>
<name>A0A0G4IDB2_9ALVE</name>
<reference evidence="1" key="1">
    <citation type="submission" date="2014-11" db="EMBL/GenBank/DDBJ databases">
        <authorList>
            <person name="Otto D Thomas"/>
            <person name="Naeem Raeece"/>
        </authorList>
    </citation>
    <scope>NUCLEOTIDE SEQUENCE</scope>
</reference>
<evidence type="ECO:0000313" key="1">
    <source>
        <dbReference type="EMBL" id="CEM55205.1"/>
    </source>
</evidence>
<protein>
    <submittedName>
        <fullName evidence="1">Uncharacterized protein</fullName>
    </submittedName>
</protein>
<proteinExistence type="predicted"/>
<accession>A0A0G4IDB2</accession>
<dbReference type="EMBL" id="CDMZ01005852">
    <property type="protein sequence ID" value="CEM55205.1"/>
    <property type="molecule type" value="Genomic_DNA"/>
</dbReference>
<dbReference type="AlphaFoldDB" id="A0A0G4IDB2"/>